<dbReference type="AlphaFoldDB" id="A0AAV4J8V4"/>
<keyword evidence="1" id="KW-0812">Transmembrane</keyword>
<feature type="transmembrane region" description="Helical" evidence="1">
    <location>
        <begin position="69"/>
        <end position="94"/>
    </location>
</feature>
<feature type="transmembrane region" description="Helical" evidence="1">
    <location>
        <begin position="30"/>
        <end position="57"/>
    </location>
</feature>
<evidence type="ECO:0000313" key="3">
    <source>
        <dbReference type="Proteomes" id="UP000762676"/>
    </source>
</evidence>
<sequence length="108" mass="11885">MAVLVLMCQATLTFLLALYAILPKLQGRKIALFTALGCAICAALFGVIGGSVFAAEYPTPQDLLQLHHWTFGFAFAFQWVVVVLCLVVVIFILADMRTSLLITSLRFF</sequence>
<organism evidence="2 3">
    <name type="scientific">Elysia marginata</name>
    <dbReference type="NCBI Taxonomy" id="1093978"/>
    <lineage>
        <taxon>Eukaryota</taxon>
        <taxon>Metazoa</taxon>
        <taxon>Spiralia</taxon>
        <taxon>Lophotrochozoa</taxon>
        <taxon>Mollusca</taxon>
        <taxon>Gastropoda</taxon>
        <taxon>Heterobranchia</taxon>
        <taxon>Euthyneura</taxon>
        <taxon>Panpulmonata</taxon>
        <taxon>Sacoglossa</taxon>
        <taxon>Placobranchoidea</taxon>
        <taxon>Plakobranchidae</taxon>
        <taxon>Elysia</taxon>
    </lineage>
</organism>
<keyword evidence="3" id="KW-1185">Reference proteome</keyword>
<evidence type="ECO:0000256" key="1">
    <source>
        <dbReference type="SAM" id="Phobius"/>
    </source>
</evidence>
<reference evidence="2 3" key="1">
    <citation type="journal article" date="2021" name="Elife">
        <title>Chloroplast acquisition without the gene transfer in kleptoplastic sea slugs, Plakobranchus ocellatus.</title>
        <authorList>
            <person name="Maeda T."/>
            <person name="Takahashi S."/>
            <person name="Yoshida T."/>
            <person name="Shimamura S."/>
            <person name="Takaki Y."/>
            <person name="Nagai Y."/>
            <person name="Toyoda A."/>
            <person name="Suzuki Y."/>
            <person name="Arimoto A."/>
            <person name="Ishii H."/>
            <person name="Satoh N."/>
            <person name="Nishiyama T."/>
            <person name="Hasebe M."/>
            <person name="Maruyama T."/>
            <person name="Minagawa J."/>
            <person name="Obokata J."/>
            <person name="Shigenobu S."/>
        </authorList>
    </citation>
    <scope>NUCLEOTIDE SEQUENCE [LARGE SCALE GENOMIC DNA]</scope>
</reference>
<keyword evidence="1" id="KW-0472">Membrane</keyword>
<keyword evidence="1" id="KW-1133">Transmembrane helix</keyword>
<proteinExistence type="predicted"/>
<dbReference type="EMBL" id="BMAT01009998">
    <property type="protein sequence ID" value="GFS18260.1"/>
    <property type="molecule type" value="Genomic_DNA"/>
</dbReference>
<gene>
    <name evidence="2" type="ORF">ElyMa_005002900</name>
</gene>
<dbReference type="Proteomes" id="UP000762676">
    <property type="component" value="Unassembled WGS sequence"/>
</dbReference>
<comment type="caution">
    <text evidence="2">The sequence shown here is derived from an EMBL/GenBank/DDBJ whole genome shotgun (WGS) entry which is preliminary data.</text>
</comment>
<evidence type="ECO:0000313" key="2">
    <source>
        <dbReference type="EMBL" id="GFS18260.1"/>
    </source>
</evidence>
<protein>
    <submittedName>
        <fullName evidence="2">Uncharacterized protein</fullName>
    </submittedName>
</protein>
<dbReference type="Gene3D" id="1.20.140.150">
    <property type="match status" value="1"/>
</dbReference>
<accession>A0AAV4J8V4</accession>
<name>A0AAV4J8V4_9GAST</name>